<dbReference type="EMBL" id="JAQQWI010000006">
    <property type="protein sequence ID" value="KAK8033336.1"/>
    <property type="molecule type" value="Genomic_DNA"/>
</dbReference>
<name>A0ABR1SHI3_9PEZI</name>
<organism evidence="3 4">
    <name type="scientific">Apiospora marii</name>
    <dbReference type="NCBI Taxonomy" id="335849"/>
    <lineage>
        <taxon>Eukaryota</taxon>
        <taxon>Fungi</taxon>
        <taxon>Dikarya</taxon>
        <taxon>Ascomycota</taxon>
        <taxon>Pezizomycotina</taxon>
        <taxon>Sordariomycetes</taxon>
        <taxon>Xylariomycetidae</taxon>
        <taxon>Amphisphaeriales</taxon>
        <taxon>Apiosporaceae</taxon>
        <taxon>Apiospora</taxon>
    </lineage>
</organism>
<feature type="domain" description="Ecp2 effector protein-like" evidence="2">
    <location>
        <begin position="87"/>
        <end position="181"/>
    </location>
</feature>
<proteinExistence type="predicted"/>
<gene>
    <name evidence="3" type="ORF">PG991_002734</name>
</gene>
<dbReference type="Proteomes" id="UP001396898">
    <property type="component" value="Unassembled WGS sequence"/>
</dbReference>
<evidence type="ECO:0000256" key="1">
    <source>
        <dbReference type="SAM" id="SignalP"/>
    </source>
</evidence>
<feature type="chain" id="PRO_5045990819" description="Ecp2 effector protein-like domain-containing protein" evidence="1">
    <location>
        <begin position="20"/>
        <end position="198"/>
    </location>
</feature>
<dbReference type="InterPro" id="IPR029226">
    <property type="entry name" value="Ecp2-like"/>
</dbReference>
<sequence>MQLIINLVVPLVWAAAVLGAVLPVKPGFTSHEVTKADGSKDVLYLRSDFVLTETAGIAGRGDRPPPANVPFTATDSPVANCPIGLSSMFTDTTGGVPAATLADCQALQAAVDTKNGFWNQTNWHAMYTLATLGTCKFSAFRWDGSDQELKVGNLDVWAYLEEAAEDHASNGKIQVYGNGPCGGANDTEIRYDIGNTKY</sequence>
<keyword evidence="1" id="KW-0732">Signal</keyword>
<evidence type="ECO:0000313" key="3">
    <source>
        <dbReference type="EMBL" id="KAK8033336.1"/>
    </source>
</evidence>
<protein>
    <recommendedName>
        <fullName evidence="2">Ecp2 effector protein-like domain-containing protein</fullName>
    </recommendedName>
</protein>
<dbReference type="Pfam" id="PF14856">
    <property type="entry name" value="Hce2"/>
    <property type="match status" value="1"/>
</dbReference>
<evidence type="ECO:0000313" key="4">
    <source>
        <dbReference type="Proteomes" id="UP001396898"/>
    </source>
</evidence>
<keyword evidence="4" id="KW-1185">Reference proteome</keyword>
<accession>A0ABR1SHI3</accession>
<feature type="signal peptide" evidence="1">
    <location>
        <begin position="1"/>
        <end position="19"/>
    </location>
</feature>
<reference evidence="3 4" key="1">
    <citation type="submission" date="2023-01" db="EMBL/GenBank/DDBJ databases">
        <title>Analysis of 21 Apiospora genomes using comparative genomics revels a genus with tremendous synthesis potential of carbohydrate active enzymes and secondary metabolites.</title>
        <authorList>
            <person name="Sorensen T."/>
        </authorList>
    </citation>
    <scope>NUCLEOTIDE SEQUENCE [LARGE SCALE GENOMIC DNA]</scope>
    <source>
        <strain evidence="3 4">CBS 20057</strain>
    </source>
</reference>
<evidence type="ECO:0000259" key="2">
    <source>
        <dbReference type="Pfam" id="PF14856"/>
    </source>
</evidence>
<comment type="caution">
    <text evidence="3">The sequence shown here is derived from an EMBL/GenBank/DDBJ whole genome shotgun (WGS) entry which is preliminary data.</text>
</comment>